<dbReference type="STRING" id="366533.SAMN05444339_10899"/>
<evidence type="ECO:0000256" key="1">
    <source>
        <dbReference type="ARBA" id="ARBA00006484"/>
    </source>
</evidence>
<dbReference type="SUPFAM" id="SSF51735">
    <property type="entry name" value="NAD(P)-binding Rossmann-fold domains"/>
    <property type="match status" value="1"/>
</dbReference>
<dbReference type="GO" id="GO:0030497">
    <property type="term" value="P:fatty acid elongation"/>
    <property type="evidence" value="ECO:0007669"/>
    <property type="project" value="TreeGrafter"/>
</dbReference>
<dbReference type="PRINTS" id="PR00081">
    <property type="entry name" value="GDHRDH"/>
</dbReference>
<organism evidence="2 3">
    <name type="scientific">Loktanella atrilutea</name>
    <dbReference type="NCBI Taxonomy" id="366533"/>
    <lineage>
        <taxon>Bacteria</taxon>
        <taxon>Pseudomonadati</taxon>
        <taxon>Pseudomonadota</taxon>
        <taxon>Alphaproteobacteria</taxon>
        <taxon>Rhodobacterales</taxon>
        <taxon>Roseobacteraceae</taxon>
        <taxon>Loktanella</taxon>
    </lineage>
</organism>
<protein>
    <submittedName>
        <fullName evidence="2">NAD(P)-dependent dehydrogenase, short-chain alcohol dehydrogenase family</fullName>
    </submittedName>
</protein>
<dbReference type="PROSITE" id="PS00061">
    <property type="entry name" value="ADH_SHORT"/>
    <property type="match status" value="1"/>
</dbReference>
<evidence type="ECO:0000313" key="3">
    <source>
        <dbReference type="Proteomes" id="UP000183987"/>
    </source>
</evidence>
<dbReference type="EMBL" id="FQUE01000008">
    <property type="protein sequence ID" value="SHF58298.1"/>
    <property type="molecule type" value="Genomic_DNA"/>
</dbReference>
<keyword evidence="3" id="KW-1185">Reference proteome</keyword>
<dbReference type="GO" id="GO:0016616">
    <property type="term" value="F:oxidoreductase activity, acting on the CH-OH group of donors, NAD or NADP as acceptor"/>
    <property type="evidence" value="ECO:0007669"/>
    <property type="project" value="TreeGrafter"/>
</dbReference>
<evidence type="ECO:0000313" key="2">
    <source>
        <dbReference type="EMBL" id="SHF58298.1"/>
    </source>
</evidence>
<proteinExistence type="inferred from homology"/>
<sequence>MEQKTIVVTGAASGIGRGIAADYAGAGWRVFGLDVDEVSLDGVTGIVCDVGDEASVAAAWRGIDACDLLVNNAGLADPHRGPVEDLSLADWRRVTDSHLTGTFLMCRAAVPLLRKAKGAIVNMASTRHAMSEPHSEAYAASKGGIVALTHALAISLGPEVRVNAIAPGWIVTDGWDDLRDVDHAQHPVGRAGRVADIVGALRYLADAAFVTGQVLTVDGGMTRKMIYAD</sequence>
<dbReference type="OrthoDB" id="9803333at2"/>
<name>A0A1M5CU60_LOKAT</name>
<accession>A0A1M5CU60</accession>
<gene>
    <name evidence="2" type="ORF">SAMN05444339_10899</name>
</gene>
<dbReference type="Proteomes" id="UP000183987">
    <property type="component" value="Unassembled WGS sequence"/>
</dbReference>
<dbReference type="InterPro" id="IPR002347">
    <property type="entry name" value="SDR_fam"/>
</dbReference>
<dbReference type="AlphaFoldDB" id="A0A1M5CU60"/>
<dbReference type="PANTHER" id="PTHR42760:SF40">
    <property type="entry name" value="3-OXOACYL-[ACYL-CARRIER-PROTEIN] REDUCTASE, CHLOROPLASTIC"/>
    <property type="match status" value="1"/>
</dbReference>
<dbReference type="PANTHER" id="PTHR42760">
    <property type="entry name" value="SHORT-CHAIN DEHYDROGENASES/REDUCTASES FAMILY MEMBER"/>
    <property type="match status" value="1"/>
</dbReference>
<comment type="similarity">
    <text evidence="1">Belongs to the short-chain dehydrogenases/reductases (SDR) family.</text>
</comment>
<dbReference type="InterPro" id="IPR036291">
    <property type="entry name" value="NAD(P)-bd_dom_sf"/>
</dbReference>
<dbReference type="Gene3D" id="3.40.50.720">
    <property type="entry name" value="NAD(P)-binding Rossmann-like Domain"/>
    <property type="match status" value="1"/>
</dbReference>
<dbReference type="RefSeq" id="WP_143155450.1">
    <property type="nucleotide sequence ID" value="NZ_FQUE01000008.1"/>
</dbReference>
<dbReference type="PRINTS" id="PR00080">
    <property type="entry name" value="SDRFAMILY"/>
</dbReference>
<reference evidence="3" key="1">
    <citation type="submission" date="2016-11" db="EMBL/GenBank/DDBJ databases">
        <authorList>
            <person name="Varghese N."/>
            <person name="Submissions S."/>
        </authorList>
    </citation>
    <scope>NUCLEOTIDE SEQUENCE [LARGE SCALE GENOMIC DNA]</scope>
    <source>
        <strain evidence="3">DSM 29326</strain>
    </source>
</reference>
<dbReference type="FunFam" id="3.40.50.720:FF:000084">
    <property type="entry name" value="Short-chain dehydrogenase reductase"/>
    <property type="match status" value="1"/>
</dbReference>
<dbReference type="InterPro" id="IPR020904">
    <property type="entry name" value="Sc_DH/Rdtase_CS"/>
</dbReference>
<dbReference type="Pfam" id="PF13561">
    <property type="entry name" value="adh_short_C2"/>
    <property type="match status" value="1"/>
</dbReference>